<accession>A0A644WSU7</accession>
<proteinExistence type="predicted"/>
<reference evidence="1" key="1">
    <citation type="submission" date="2019-08" db="EMBL/GenBank/DDBJ databases">
        <authorList>
            <person name="Kucharzyk K."/>
            <person name="Murdoch R.W."/>
            <person name="Higgins S."/>
            <person name="Loffler F."/>
        </authorList>
    </citation>
    <scope>NUCLEOTIDE SEQUENCE</scope>
</reference>
<dbReference type="AlphaFoldDB" id="A0A644WSU7"/>
<evidence type="ECO:0000313" key="1">
    <source>
        <dbReference type="EMBL" id="MPM06862.1"/>
    </source>
</evidence>
<name>A0A644WSU7_9ZZZZ</name>
<protein>
    <submittedName>
        <fullName evidence="1">Uncharacterized protein</fullName>
    </submittedName>
</protein>
<dbReference type="EMBL" id="VSSQ01001272">
    <property type="protein sequence ID" value="MPM06862.1"/>
    <property type="molecule type" value="Genomic_DNA"/>
</dbReference>
<comment type="caution">
    <text evidence="1">The sequence shown here is derived from an EMBL/GenBank/DDBJ whole genome shotgun (WGS) entry which is preliminary data.</text>
</comment>
<organism evidence="1">
    <name type="scientific">bioreactor metagenome</name>
    <dbReference type="NCBI Taxonomy" id="1076179"/>
    <lineage>
        <taxon>unclassified sequences</taxon>
        <taxon>metagenomes</taxon>
        <taxon>ecological metagenomes</taxon>
    </lineage>
</organism>
<gene>
    <name evidence="1" type="ORF">SDC9_53165</name>
</gene>
<sequence length="193" mass="20573">MRLAVLRRPSGAVRHRSHHAVDLIFSRLISCGVKAAGTADERNLKGIYENLALIIAVGIPSNFLNGVVNRVLNVLCISGLINFYGGHAVIWSAPDQVVVIEAFPVFDLGGVNTMGRKLHRIILHIGLDHDIPGQVVGISVVPNLLILGLGCHNADTDIGRAPGIEVVHKCKAVVGKAGSIRCHILLDTVPCRG</sequence>